<protein>
    <submittedName>
        <fullName evidence="3">Tuliposide A-converting enzyme 1, chloroplastic</fullName>
    </submittedName>
</protein>
<feature type="active site" evidence="1">
    <location>
        <position position="169"/>
    </location>
</feature>
<comment type="caution">
    <text evidence="3">The sequence shown here is derived from an EMBL/GenBank/DDBJ whole genome shotgun (WGS) entry which is preliminary data.</text>
</comment>
<proteinExistence type="predicted"/>
<feature type="active site" evidence="1">
    <location>
        <position position="567"/>
    </location>
</feature>
<evidence type="ECO:0000259" key="2">
    <source>
        <dbReference type="Pfam" id="PF07859"/>
    </source>
</evidence>
<dbReference type="Gene3D" id="3.40.50.1820">
    <property type="entry name" value="alpha/beta hydrolase"/>
    <property type="match status" value="3"/>
</dbReference>
<evidence type="ECO:0000256" key="1">
    <source>
        <dbReference type="PROSITE-ProRule" id="PRU10038"/>
    </source>
</evidence>
<dbReference type="PROSITE" id="PS01174">
    <property type="entry name" value="LIPASE_GDXG_SER"/>
    <property type="match status" value="2"/>
</dbReference>
<dbReference type="SUPFAM" id="SSF53474">
    <property type="entry name" value="alpha/beta-Hydrolases"/>
    <property type="match status" value="2"/>
</dbReference>
<dbReference type="Proteomes" id="UP000283530">
    <property type="component" value="Unassembled WGS sequence"/>
</dbReference>
<dbReference type="STRING" id="337451.A0A3S3N0L4"/>
<dbReference type="PANTHER" id="PTHR23024">
    <property type="entry name" value="ARYLACETAMIDE DEACETYLASE"/>
    <property type="match status" value="1"/>
</dbReference>
<name>A0A3S3N0L4_9MAGN</name>
<dbReference type="InterPro" id="IPR050466">
    <property type="entry name" value="Carboxylest/Gibb_receptor"/>
</dbReference>
<evidence type="ECO:0000313" key="4">
    <source>
        <dbReference type="Proteomes" id="UP000283530"/>
    </source>
</evidence>
<keyword evidence="4" id="KW-1185">Reference proteome</keyword>
<sequence>MSSSSSSSSSGIDPVAPNDIAHDFRPYFVITKDEQVISRGEDDHVLPVSSKDVEIVSDTVFSARLYIPTAAISSTVQKLPILIYYHGGGFCFGTPFCGLYDRYVHSLVSKANVIAVSVDYRRPPKYPLPAAYEDSWSVLQWVASQSSSGTETWLSNHGDFDKITIAGDSAGGNIVHNMAMRLGKEELGSGVTIRGAILVHPFFTGSEPIGNEVLNLDLKVVVDSVWKFSYPTTDGLDDPLINPFAAGAPSLSGLGVARVLVCVAGEDILGVRGQLYYEELKSSGWKGTSELLVSAGENHLLVCLAGRDILTVRGHIYYDRLRSSGWNVTVEMLEREGEDHVFHLFNPTCENAEIMMERFVSFLSGDNSELLTTGLQGNREEQIKISPLQFLLSSLPDLRLPALMDSTATDEIAHDFRPYFIVFKDGRVQRLLETDLVSPSLNPDGVSSKDLQILPELGVSARLYLPKLGAGDAGRKLPILVYYHSGGFCFASAFCGLYQRYLTSLVAEANVIAVSVEYRLAPEHPLPTGYDDSFAALQWVAAHTAGGEEPWLSEHGDFDRITIAGDSAGGNIVYNVAMRAGREELGHGVKLRGAILVHPFFNGAEAIGDEVKYPEKKAMSDRFWMFSSPTTVGLDDPLINPMADGAPSLSGLGCARVMVCLAEKDMLIDRGRVYYERLRLSGWKGTVEILESEGEDHVFHLFNPTCENAGIMMQRFVSFLN</sequence>
<dbReference type="PANTHER" id="PTHR23024:SF589">
    <property type="entry name" value="CARBOXYLESTERASE 17-RELATED"/>
    <property type="match status" value="1"/>
</dbReference>
<evidence type="ECO:0000313" key="3">
    <source>
        <dbReference type="EMBL" id="RWR89920.1"/>
    </source>
</evidence>
<dbReference type="EMBL" id="QPKB01000008">
    <property type="protein sequence ID" value="RWR89920.1"/>
    <property type="molecule type" value="Genomic_DNA"/>
</dbReference>
<reference evidence="3 4" key="1">
    <citation type="journal article" date="2019" name="Nat. Plants">
        <title>Stout camphor tree genome fills gaps in understanding of flowering plant genome evolution.</title>
        <authorList>
            <person name="Chaw S.M."/>
            <person name="Liu Y.C."/>
            <person name="Wu Y.W."/>
            <person name="Wang H.Y."/>
            <person name="Lin C.I."/>
            <person name="Wu C.S."/>
            <person name="Ke H.M."/>
            <person name="Chang L.Y."/>
            <person name="Hsu C.Y."/>
            <person name="Yang H.T."/>
            <person name="Sudianto E."/>
            <person name="Hsu M.H."/>
            <person name="Wu K.P."/>
            <person name="Wang L.N."/>
            <person name="Leebens-Mack J.H."/>
            <person name="Tsai I.J."/>
        </authorList>
    </citation>
    <scope>NUCLEOTIDE SEQUENCE [LARGE SCALE GENOMIC DNA]</scope>
    <source>
        <strain evidence="4">cv. Chaw 1501</strain>
        <tissue evidence="3">Young leaves</tissue>
    </source>
</reference>
<dbReference type="InterPro" id="IPR013094">
    <property type="entry name" value="AB_hydrolase_3"/>
</dbReference>
<feature type="domain" description="Alpha/beta hydrolase fold-3" evidence="2">
    <location>
        <begin position="82"/>
        <end position="299"/>
    </location>
</feature>
<dbReference type="InterPro" id="IPR033140">
    <property type="entry name" value="Lipase_GDXG_put_SER_AS"/>
</dbReference>
<dbReference type="AlphaFoldDB" id="A0A3S3N0L4"/>
<dbReference type="InterPro" id="IPR029058">
    <property type="entry name" value="AB_hydrolase_fold"/>
</dbReference>
<dbReference type="GO" id="GO:0016787">
    <property type="term" value="F:hydrolase activity"/>
    <property type="evidence" value="ECO:0007669"/>
    <property type="project" value="InterPro"/>
</dbReference>
<dbReference type="Pfam" id="PF07859">
    <property type="entry name" value="Abhydrolase_3"/>
    <property type="match status" value="2"/>
</dbReference>
<dbReference type="OrthoDB" id="408631at2759"/>
<accession>A0A3S3N0L4</accession>
<gene>
    <name evidence="3" type="ORF">CKAN_01899300</name>
</gene>
<organism evidence="3 4">
    <name type="scientific">Cinnamomum micranthum f. kanehirae</name>
    <dbReference type="NCBI Taxonomy" id="337451"/>
    <lineage>
        <taxon>Eukaryota</taxon>
        <taxon>Viridiplantae</taxon>
        <taxon>Streptophyta</taxon>
        <taxon>Embryophyta</taxon>
        <taxon>Tracheophyta</taxon>
        <taxon>Spermatophyta</taxon>
        <taxon>Magnoliopsida</taxon>
        <taxon>Magnoliidae</taxon>
        <taxon>Laurales</taxon>
        <taxon>Lauraceae</taxon>
        <taxon>Cinnamomum</taxon>
    </lineage>
</organism>
<feature type="domain" description="Alpha/beta hydrolase fold-3" evidence="2">
    <location>
        <begin position="480"/>
        <end position="700"/>
    </location>
</feature>